<dbReference type="AlphaFoldDB" id="A0A8C7G2F6"/>
<accession>A0A8C7G2F6</accession>
<feature type="compositionally biased region" description="Acidic residues" evidence="1">
    <location>
        <begin position="58"/>
        <end position="68"/>
    </location>
</feature>
<evidence type="ECO:0000313" key="3">
    <source>
        <dbReference type="Proteomes" id="UP000694557"/>
    </source>
</evidence>
<gene>
    <name evidence="2" type="primary">C1orf131</name>
    <name evidence="2" type="synonym">lg12h1orf131</name>
</gene>
<dbReference type="Pfam" id="PF15375">
    <property type="entry name" value="FSAF1"/>
    <property type="match status" value="1"/>
</dbReference>
<feature type="compositionally biased region" description="Polar residues" evidence="1">
    <location>
        <begin position="93"/>
        <end position="102"/>
    </location>
</feature>
<reference evidence="2" key="2">
    <citation type="submission" date="2025-09" db="UniProtKB">
        <authorList>
            <consortium name="Ensembl"/>
        </authorList>
    </citation>
    <scope>IDENTIFICATION</scope>
</reference>
<evidence type="ECO:0000313" key="2">
    <source>
        <dbReference type="Ensembl" id="ENSOKIP00005035854.1"/>
    </source>
</evidence>
<dbReference type="Ensembl" id="ENSOKIT00005037890.1">
    <property type="protein sequence ID" value="ENSOKIP00005035854.1"/>
    <property type="gene ID" value="ENSOKIG00005015379.1"/>
</dbReference>
<feature type="region of interest" description="Disordered" evidence="1">
    <location>
        <begin position="36"/>
        <end position="149"/>
    </location>
</feature>
<feature type="compositionally biased region" description="Basic and acidic residues" evidence="1">
    <location>
        <begin position="69"/>
        <end position="82"/>
    </location>
</feature>
<reference evidence="2" key="1">
    <citation type="submission" date="2025-08" db="UniProtKB">
        <authorList>
            <consortium name="Ensembl"/>
        </authorList>
    </citation>
    <scope>IDENTIFICATION</scope>
</reference>
<feature type="compositionally biased region" description="Basic and acidic residues" evidence="1">
    <location>
        <begin position="128"/>
        <end position="149"/>
    </location>
</feature>
<organism evidence="2 3">
    <name type="scientific">Oncorhynchus kisutch</name>
    <name type="common">Coho salmon</name>
    <name type="synonym">Salmo kisutch</name>
    <dbReference type="NCBI Taxonomy" id="8019"/>
    <lineage>
        <taxon>Eukaryota</taxon>
        <taxon>Metazoa</taxon>
        <taxon>Chordata</taxon>
        <taxon>Craniata</taxon>
        <taxon>Vertebrata</taxon>
        <taxon>Euteleostomi</taxon>
        <taxon>Actinopterygii</taxon>
        <taxon>Neopterygii</taxon>
        <taxon>Teleostei</taxon>
        <taxon>Protacanthopterygii</taxon>
        <taxon>Salmoniformes</taxon>
        <taxon>Salmonidae</taxon>
        <taxon>Salmoninae</taxon>
        <taxon>Oncorhynchus</taxon>
    </lineage>
</organism>
<evidence type="ECO:0000256" key="1">
    <source>
        <dbReference type="SAM" id="MobiDB-lite"/>
    </source>
</evidence>
<dbReference type="PANTHER" id="PTHR28366">
    <property type="entry name" value="CHROMOSOME 1 OPEN READING FRAME 131"/>
    <property type="match status" value="1"/>
</dbReference>
<keyword evidence="3" id="KW-1185">Reference proteome</keyword>
<dbReference type="KEGG" id="oki:109900745"/>
<proteinExistence type="predicted"/>
<dbReference type="PANTHER" id="PTHR28366:SF1">
    <property type="entry name" value="CHROMOSOME 1 OPEN READING FRAME 131"/>
    <property type="match status" value="1"/>
</dbReference>
<sequence>MVLVSSLLEMDNNENGKEEDTDQFFLDHVLNTLYDFGDRTVSKREHKSQKKRSQRSEVEDEDTAADDCSDTKDSLEVRHSDISEIDLPGASEVGNTSSTTKQAPPVEVITFQDPTKRPRQARKPPVPEVKDKPPQTKEKKKVDPDEFSLEKARLEVHRFGITGYQKVQQRVFEQERAIMLGARPPKKEYVNYKVLQQRVKDKKQKAKDEIQTDLKKKKMTKPRDEKRKSSSSKAPTGQVGRFKNGMLVLSTKEIQKIKASIKKK</sequence>
<dbReference type="InterPro" id="IPR027973">
    <property type="entry name" value="FSAF1-like"/>
</dbReference>
<dbReference type="Proteomes" id="UP000694557">
    <property type="component" value="Unassembled WGS sequence"/>
</dbReference>
<dbReference type="InterPro" id="IPR052852">
    <property type="entry name" value="SSU_Processome_Comp"/>
</dbReference>
<feature type="compositionally biased region" description="Basic residues" evidence="1">
    <location>
        <begin position="44"/>
        <end position="53"/>
    </location>
</feature>
<dbReference type="GeneTree" id="ENSGT00390000017022"/>
<protein>
    <submittedName>
        <fullName evidence="2">Zgc:194224</fullName>
    </submittedName>
</protein>
<feature type="region of interest" description="Disordered" evidence="1">
    <location>
        <begin position="198"/>
        <end position="244"/>
    </location>
</feature>
<dbReference type="CTD" id="128061"/>
<name>A0A8C7G2F6_ONCKI</name>